<dbReference type="GO" id="GO:0030288">
    <property type="term" value="C:outer membrane-bounded periplasmic space"/>
    <property type="evidence" value="ECO:0007669"/>
    <property type="project" value="InterPro"/>
</dbReference>
<dbReference type="SUPFAM" id="SSF47752">
    <property type="entry name" value="Protein HNS-dependent expression A, HdeA"/>
    <property type="match status" value="1"/>
</dbReference>
<dbReference type="EMBL" id="BJLH01000016">
    <property type="protein sequence ID" value="GEA62103.1"/>
    <property type="molecule type" value="Genomic_DNA"/>
</dbReference>
<keyword evidence="6" id="KW-1185">Reference proteome</keyword>
<feature type="signal peptide" evidence="4">
    <location>
        <begin position="1"/>
        <end position="28"/>
    </location>
</feature>
<name>A0A4Y3IRH5_9VIBR</name>
<keyword evidence="3" id="KW-0143">Chaperone</keyword>
<reference evidence="5 6" key="1">
    <citation type="submission" date="2019-06" db="EMBL/GenBank/DDBJ databases">
        <title>Whole genome shotgun sequence of Vibrio comitans NBRC 102076.</title>
        <authorList>
            <person name="Hosoyama A."/>
            <person name="Uohara A."/>
            <person name="Ohji S."/>
            <person name="Ichikawa N."/>
        </authorList>
    </citation>
    <scope>NUCLEOTIDE SEQUENCE [LARGE SCALE GENOMIC DNA]</scope>
    <source>
        <strain evidence="5 6">NBRC 102076</strain>
    </source>
</reference>
<dbReference type="OrthoDB" id="9888520at2"/>
<proteinExistence type="predicted"/>
<dbReference type="Pfam" id="PF06411">
    <property type="entry name" value="HdeA"/>
    <property type="match status" value="1"/>
</dbReference>
<accession>A0A4Y3IRH5</accession>
<evidence type="ECO:0000256" key="3">
    <source>
        <dbReference type="ARBA" id="ARBA00023186"/>
    </source>
</evidence>
<keyword evidence="1 4" id="KW-0732">Signal</keyword>
<comment type="caution">
    <text evidence="5">The sequence shown here is derived from an EMBL/GenBank/DDBJ whole genome shotgun (WGS) entry which is preliminary data.</text>
</comment>
<evidence type="ECO:0000313" key="6">
    <source>
        <dbReference type="Proteomes" id="UP000318242"/>
    </source>
</evidence>
<dbReference type="AlphaFoldDB" id="A0A4Y3IRH5"/>
<sequence>MKILELKMKKSLGLSALVLSIMSASAFASTQAQGDVVIQENVDQITCGQFVELDEEIMPITVGYLYAVNADDTEVDVIEVQDLVDVEIASIVEECTVTPEVKAVEVVDSHVAEKAKIANDVEVAM</sequence>
<evidence type="ECO:0000313" key="5">
    <source>
        <dbReference type="EMBL" id="GEA62103.1"/>
    </source>
</evidence>
<feature type="chain" id="PRO_5021354098" evidence="4">
    <location>
        <begin position="29"/>
        <end position="125"/>
    </location>
</feature>
<evidence type="ECO:0000256" key="4">
    <source>
        <dbReference type="SAM" id="SignalP"/>
    </source>
</evidence>
<dbReference type="Proteomes" id="UP000318242">
    <property type="component" value="Unassembled WGS sequence"/>
</dbReference>
<dbReference type="InterPro" id="IPR036831">
    <property type="entry name" value="HdeA_sf"/>
</dbReference>
<dbReference type="GO" id="GO:0071468">
    <property type="term" value="P:cellular response to acidic pH"/>
    <property type="evidence" value="ECO:0007669"/>
    <property type="project" value="InterPro"/>
</dbReference>
<evidence type="ECO:0000256" key="1">
    <source>
        <dbReference type="ARBA" id="ARBA00022729"/>
    </source>
</evidence>
<gene>
    <name evidence="5" type="ORF">VCO01S_32960</name>
</gene>
<organism evidence="5 6">
    <name type="scientific">Vibrio comitans NBRC 102076</name>
    <dbReference type="NCBI Taxonomy" id="1219078"/>
    <lineage>
        <taxon>Bacteria</taxon>
        <taxon>Pseudomonadati</taxon>
        <taxon>Pseudomonadota</taxon>
        <taxon>Gammaproteobacteria</taxon>
        <taxon>Vibrionales</taxon>
        <taxon>Vibrionaceae</taxon>
        <taxon>Vibrio</taxon>
    </lineage>
</organism>
<evidence type="ECO:0000256" key="2">
    <source>
        <dbReference type="ARBA" id="ARBA00022764"/>
    </source>
</evidence>
<protein>
    <submittedName>
        <fullName evidence="5">Uncharacterized protein</fullName>
    </submittedName>
</protein>
<keyword evidence="2" id="KW-0574">Periplasm</keyword>
<dbReference type="InterPro" id="IPR010486">
    <property type="entry name" value="HNS-dep_expression_A/B"/>
</dbReference>
<dbReference type="Gene3D" id="1.10.890.10">
    <property type="entry name" value="HNS-dependent expression A"/>
    <property type="match status" value="1"/>
</dbReference>
<dbReference type="InterPro" id="IPR038303">
    <property type="entry name" value="HdeA/HdeB_sf"/>
</dbReference>